<evidence type="ECO:0000313" key="4">
    <source>
        <dbReference type="Proteomes" id="UP000619295"/>
    </source>
</evidence>
<gene>
    <name evidence="2" type="primary">anmK</name>
    <name evidence="3" type="ORF">IED13_14175</name>
</gene>
<keyword evidence="2" id="KW-0547">Nucleotide-binding</keyword>
<dbReference type="GO" id="GO:0005524">
    <property type="term" value="F:ATP binding"/>
    <property type="evidence" value="ECO:0007669"/>
    <property type="project" value="UniProtKB-UniRule"/>
</dbReference>
<proteinExistence type="inferred from homology"/>
<dbReference type="InterPro" id="IPR043129">
    <property type="entry name" value="ATPase_NBD"/>
</dbReference>
<dbReference type="EMBL" id="JACXWY010000007">
    <property type="protein sequence ID" value="MBD3846853.1"/>
    <property type="molecule type" value="Genomic_DNA"/>
</dbReference>
<comment type="pathway">
    <text evidence="2">Cell wall biogenesis; peptidoglycan recycling.</text>
</comment>
<protein>
    <recommendedName>
        <fullName evidence="2">Anhydro-N-acetylmuramic acid kinase</fullName>
        <ecNumber evidence="2">2.7.1.170</ecNumber>
    </recommendedName>
    <alternativeName>
        <fullName evidence="2">AnhMurNAc kinase</fullName>
    </alternativeName>
</protein>
<evidence type="ECO:0000256" key="1">
    <source>
        <dbReference type="ARBA" id="ARBA00023277"/>
    </source>
</evidence>
<dbReference type="PANTHER" id="PTHR30605">
    <property type="entry name" value="ANHYDRO-N-ACETYLMURAMIC ACID KINASE"/>
    <property type="match status" value="1"/>
</dbReference>
<keyword evidence="2" id="KW-0067">ATP-binding</keyword>
<comment type="caution">
    <text evidence="3">The sequence shown here is derived from an EMBL/GenBank/DDBJ whole genome shotgun (WGS) entry which is preliminary data.</text>
</comment>
<organism evidence="3 4">
    <name type="scientific">Bosea spartocytisi</name>
    <dbReference type="NCBI Taxonomy" id="2773451"/>
    <lineage>
        <taxon>Bacteria</taxon>
        <taxon>Pseudomonadati</taxon>
        <taxon>Pseudomonadota</taxon>
        <taxon>Alphaproteobacteria</taxon>
        <taxon>Hyphomicrobiales</taxon>
        <taxon>Boseaceae</taxon>
        <taxon>Bosea</taxon>
    </lineage>
</organism>
<name>A0A927I1V7_9HYPH</name>
<dbReference type="GO" id="GO:0016773">
    <property type="term" value="F:phosphotransferase activity, alcohol group as acceptor"/>
    <property type="evidence" value="ECO:0007669"/>
    <property type="project" value="UniProtKB-UniRule"/>
</dbReference>
<reference evidence="3" key="1">
    <citation type="submission" date="2020-09" db="EMBL/GenBank/DDBJ databases">
        <title>Bosea spartocytisi sp. nov. a root nodule endophyte of Spartocytisus supranubius in the high mountain ecosystem fo the Teide National Park (Canary Islands, Spain).</title>
        <authorList>
            <person name="Pulido-Suarez L."/>
            <person name="Peix A."/>
            <person name="Igual J.M."/>
            <person name="Socas-Perez N."/>
            <person name="Velazquez E."/>
            <person name="Flores-Felix J.D."/>
            <person name="Leon-Barrios M."/>
        </authorList>
    </citation>
    <scope>NUCLEOTIDE SEQUENCE</scope>
    <source>
        <strain evidence="3">SSUT16</strain>
    </source>
</reference>
<keyword evidence="2 3" id="KW-0418">Kinase</keyword>
<dbReference type="GO" id="GO:0016301">
    <property type="term" value="F:kinase activity"/>
    <property type="evidence" value="ECO:0007669"/>
    <property type="project" value="UniProtKB-KW"/>
</dbReference>
<comment type="catalytic activity">
    <reaction evidence="2">
        <text>1,6-anhydro-N-acetyl-beta-muramate + ATP + H2O = N-acetyl-D-muramate 6-phosphate + ADP + H(+)</text>
        <dbReference type="Rhea" id="RHEA:24952"/>
        <dbReference type="ChEBI" id="CHEBI:15377"/>
        <dbReference type="ChEBI" id="CHEBI:15378"/>
        <dbReference type="ChEBI" id="CHEBI:30616"/>
        <dbReference type="ChEBI" id="CHEBI:58690"/>
        <dbReference type="ChEBI" id="CHEBI:58722"/>
        <dbReference type="ChEBI" id="CHEBI:456216"/>
        <dbReference type="EC" id="2.7.1.170"/>
    </reaction>
</comment>
<evidence type="ECO:0000313" key="3">
    <source>
        <dbReference type="EMBL" id="MBD3846853.1"/>
    </source>
</evidence>
<dbReference type="Pfam" id="PF03702">
    <property type="entry name" value="AnmK"/>
    <property type="match status" value="1"/>
</dbReference>
<keyword evidence="2 3" id="KW-0808">Transferase</keyword>
<comment type="similarity">
    <text evidence="2">Belongs to the anhydro-N-acetylmuramic acid kinase family.</text>
</comment>
<dbReference type="GO" id="GO:0097175">
    <property type="term" value="P:1,6-anhydro-N-acetyl-beta-muramic acid catabolic process"/>
    <property type="evidence" value="ECO:0007669"/>
    <property type="project" value="UniProtKB-UniRule"/>
</dbReference>
<dbReference type="Proteomes" id="UP000619295">
    <property type="component" value="Unassembled WGS sequence"/>
</dbReference>
<evidence type="ECO:0000256" key="2">
    <source>
        <dbReference type="HAMAP-Rule" id="MF_01270"/>
    </source>
</evidence>
<accession>A0A927I1V7</accession>
<dbReference type="SUPFAM" id="SSF53067">
    <property type="entry name" value="Actin-like ATPase domain"/>
    <property type="match status" value="1"/>
</dbReference>
<dbReference type="HAMAP" id="MF_01270">
    <property type="entry name" value="AnhMurNAc_kinase"/>
    <property type="match status" value="1"/>
</dbReference>
<dbReference type="Gene3D" id="3.30.420.40">
    <property type="match status" value="2"/>
</dbReference>
<dbReference type="PANTHER" id="PTHR30605:SF0">
    <property type="entry name" value="ANHYDRO-N-ACETYLMURAMIC ACID KINASE"/>
    <property type="match status" value="1"/>
</dbReference>
<dbReference type="NCBIfam" id="NF007141">
    <property type="entry name" value="PRK09585.1-5"/>
    <property type="match status" value="1"/>
</dbReference>
<feature type="binding site" evidence="2">
    <location>
        <begin position="30"/>
        <end position="37"/>
    </location>
    <ligand>
        <name>ATP</name>
        <dbReference type="ChEBI" id="CHEBI:30616"/>
    </ligand>
</feature>
<comment type="function">
    <text evidence="2">Catalyzes the specific phosphorylation of 1,6-anhydro-N-acetylmuramic acid (anhMurNAc) with the simultaneous cleavage of the 1,6-anhydro ring, generating MurNAc-6-P. Is required for the utilization of anhMurNAc either imported from the medium or derived from its own cell wall murein, and thus plays a role in cell wall recycling.</text>
</comment>
<dbReference type="EC" id="2.7.1.170" evidence="2"/>
<dbReference type="InterPro" id="IPR005338">
    <property type="entry name" value="Anhydro_N_Ac-Mur_kinase"/>
</dbReference>
<dbReference type="GO" id="GO:0009254">
    <property type="term" value="P:peptidoglycan turnover"/>
    <property type="evidence" value="ECO:0007669"/>
    <property type="project" value="UniProtKB-UniRule"/>
</dbReference>
<keyword evidence="1 2" id="KW-0119">Carbohydrate metabolism</keyword>
<keyword evidence="4" id="KW-1185">Reference proteome</keyword>
<dbReference type="GO" id="GO:0006040">
    <property type="term" value="P:amino sugar metabolic process"/>
    <property type="evidence" value="ECO:0007669"/>
    <property type="project" value="InterPro"/>
</dbReference>
<comment type="pathway">
    <text evidence="2">Amino-sugar metabolism; 1,6-anhydro-N-acetylmuramate degradation.</text>
</comment>
<sequence length="383" mass="40811">MSSQHCKEPQVADRLSDPSATLTAIGVISGTSMDAIDVSLVTSDGRDRLSFGPGASYPYRDETRRALQAVIADAERASSEPLTELEAAVTADHLAAIRSYAEEQGLDLGSVDLVGLHGQTIYHRPERRFTRQLIDGQAVADALGIPTVDRFRDADVAAGGEGAPFAPLYHRALVQGLEQPVMVLNLGGVGNVTYVDGDTVIAFDTGPASAILDDFMLRRLGRPYDADGALAASGRVHDDLVAGFMANPYFDRPAPKSLDRNDFHRRAQVVEPLSDADGAATLAAFTTESIVAALRHVPGAPRRWLVGGGGRLNRHFMERLGQRLGVPVEPVEAVGWNGDALEAQIFAYFAIRSVRGLPLSLPSTTGVPQPLTGGHLHRPAVSV</sequence>
<dbReference type="AlphaFoldDB" id="A0A927I1V7"/>